<sequence length="269" mass="29954">MAKERIDVLLSERKIIESREKAKRTIMAGVVYVNGQKVDKPGTQIDVDAEIEVRGNVLPYVSRGGLKLEKAITMYGVDLKDKICMDIGASTGGFTDCMLQNGAKQVFSVDVGYGQLDWKLRNDPRVVNLERTNVRYLTMETVKTELDFVSIDVSFISLKLVIPVAISLLKVDAEIVFLIKPQFEAGREAVRKSGVVRDSKVHVSVLDELMTFCAAQHLLVTALTYSPIKGPKGNIEFLAYAKRTAEKQNQFSFDTKALVQEAHEALIIE</sequence>
<dbReference type="Pfam" id="PF01479">
    <property type="entry name" value="S4"/>
    <property type="match status" value="1"/>
</dbReference>
<evidence type="ECO:0000259" key="4">
    <source>
        <dbReference type="SMART" id="SM00363"/>
    </source>
</evidence>
<comment type="caution">
    <text evidence="5">The sequence shown here is derived from an EMBL/GenBank/DDBJ whole genome shotgun (WGS) entry which is preliminary data.</text>
</comment>
<protein>
    <submittedName>
        <fullName evidence="5">TlyA family RNA methyltransferase</fullName>
    </submittedName>
</protein>
<evidence type="ECO:0000256" key="3">
    <source>
        <dbReference type="PROSITE-ProRule" id="PRU00182"/>
    </source>
</evidence>
<dbReference type="SUPFAM" id="SSF53335">
    <property type="entry name" value="S-adenosyl-L-methionine-dependent methyltransferases"/>
    <property type="match status" value="1"/>
</dbReference>
<proteinExistence type="inferred from homology"/>
<dbReference type="NCBIfam" id="TIGR00478">
    <property type="entry name" value="tly"/>
    <property type="match status" value="1"/>
</dbReference>
<keyword evidence="1 3" id="KW-0694">RNA-binding</keyword>
<dbReference type="CDD" id="cd00165">
    <property type="entry name" value="S4"/>
    <property type="match status" value="1"/>
</dbReference>
<dbReference type="Pfam" id="PF01728">
    <property type="entry name" value="FtsJ"/>
    <property type="match status" value="1"/>
</dbReference>
<keyword evidence="5" id="KW-0808">Transferase</keyword>
<accession>A0ABR9ZU47</accession>
<keyword evidence="6" id="KW-1185">Reference proteome</keyword>
<dbReference type="GO" id="GO:0008168">
    <property type="term" value="F:methyltransferase activity"/>
    <property type="evidence" value="ECO:0007669"/>
    <property type="project" value="UniProtKB-KW"/>
</dbReference>
<dbReference type="SMART" id="SM00363">
    <property type="entry name" value="S4"/>
    <property type="match status" value="1"/>
</dbReference>
<dbReference type="PROSITE" id="PS50889">
    <property type="entry name" value="S4"/>
    <property type="match status" value="1"/>
</dbReference>
<dbReference type="Proteomes" id="UP000614200">
    <property type="component" value="Unassembled WGS sequence"/>
</dbReference>
<dbReference type="PANTHER" id="PTHR32319">
    <property type="entry name" value="BACTERIAL HEMOLYSIN-LIKE PROTEIN"/>
    <property type="match status" value="1"/>
</dbReference>
<dbReference type="Gene3D" id="3.10.290.10">
    <property type="entry name" value="RNA-binding S4 domain"/>
    <property type="match status" value="1"/>
</dbReference>
<dbReference type="RefSeq" id="WP_194701920.1">
    <property type="nucleotide sequence ID" value="NZ_JADKNH010000006.1"/>
</dbReference>
<dbReference type="InterPro" id="IPR002877">
    <property type="entry name" value="RNA_MeTrfase_FtsJ_dom"/>
</dbReference>
<dbReference type="InterPro" id="IPR036986">
    <property type="entry name" value="S4_RNA-bd_sf"/>
</dbReference>
<organism evidence="5 6">
    <name type="scientific">Fusibacter ferrireducens</name>
    <dbReference type="NCBI Taxonomy" id="2785058"/>
    <lineage>
        <taxon>Bacteria</taxon>
        <taxon>Bacillati</taxon>
        <taxon>Bacillota</taxon>
        <taxon>Clostridia</taxon>
        <taxon>Eubacteriales</taxon>
        <taxon>Eubacteriales Family XII. Incertae Sedis</taxon>
        <taxon>Fusibacter</taxon>
    </lineage>
</organism>
<dbReference type="InterPro" id="IPR047048">
    <property type="entry name" value="TlyA"/>
</dbReference>
<name>A0ABR9ZU47_9FIRM</name>
<dbReference type="GO" id="GO:0032259">
    <property type="term" value="P:methylation"/>
    <property type="evidence" value="ECO:0007669"/>
    <property type="project" value="UniProtKB-KW"/>
</dbReference>
<evidence type="ECO:0000313" key="6">
    <source>
        <dbReference type="Proteomes" id="UP000614200"/>
    </source>
</evidence>
<dbReference type="InterPro" id="IPR029063">
    <property type="entry name" value="SAM-dependent_MTases_sf"/>
</dbReference>
<evidence type="ECO:0000256" key="1">
    <source>
        <dbReference type="ARBA" id="ARBA00022884"/>
    </source>
</evidence>
<comment type="similarity">
    <text evidence="2">Belongs to the TlyA family.</text>
</comment>
<dbReference type="InterPro" id="IPR002942">
    <property type="entry name" value="S4_RNA-bd"/>
</dbReference>
<dbReference type="SUPFAM" id="SSF55174">
    <property type="entry name" value="Alpha-L RNA-binding motif"/>
    <property type="match status" value="1"/>
</dbReference>
<reference evidence="5 6" key="1">
    <citation type="submission" date="2020-11" db="EMBL/GenBank/DDBJ databases">
        <title>Fusibacter basophilias sp. nov.</title>
        <authorList>
            <person name="Qiu D."/>
        </authorList>
    </citation>
    <scope>NUCLEOTIDE SEQUENCE [LARGE SCALE GENOMIC DNA]</scope>
    <source>
        <strain evidence="5 6">Q10-2</strain>
    </source>
</reference>
<dbReference type="InterPro" id="IPR004538">
    <property type="entry name" value="Hemolysin_A/TlyA"/>
</dbReference>
<dbReference type="PANTHER" id="PTHR32319:SF0">
    <property type="entry name" value="BACTERIAL HEMOLYSIN-LIKE PROTEIN"/>
    <property type="match status" value="1"/>
</dbReference>
<keyword evidence="5" id="KW-0489">Methyltransferase</keyword>
<evidence type="ECO:0000313" key="5">
    <source>
        <dbReference type="EMBL" id="MBF4693678.1"/>
    </source>
</evidence>
<dbReference type="EMBL" id="JADKNH010000006">
    <property type="protein sequence ID" value="MBF4693678.1"/>
    <property type="molecule type" value="Genomic_DNA"/>
</dbReference>
<dbReference type="PIRSF" id="PIRSF005578">
    <property type="entry name" value="TlyA"/>
    <property type="match status" value="1"/>
</dbReference>
<evidence type="ECO:0000256" key="2">
    <source>
        <dbReference type="ARBA" id="ARBA00029460"/>
    </source>
</evidence>
<gene>
    <name evidence="5" type="ORF">ISU02_11120</name>
</gene>
<dbReference type="Gene3D" id="3.40.50.150">
    <property type="entry name" value="Vaccinia Virus protein VP39"/>
    <property type="match status" value="1"/>
</dbReference>
<feature type="domain" description="RNA-binding S4" evidence="4">
    <location>
        <begin position="4"/>
        <end position="69"/>
    </location>
</feature>